<protein>
    <submittedName>
        <fullName evidence="2">Conjugal transfer protein TrbJ</fullName>
    </submittedName>
</protein>
<feature type="region of interest" description="Disordered" evidence="1">
    <location>
        <begin position="178"/>
        <end position="200"/>
    </location>
</feature>
<reference evidence="2 3" key="1">
    <citation type="submission" date="2021-07" db="EMBL/GenBank/DDBJ databases">
        <title>Isolation and characterization of bacteria from a gold mining with a capacity of golden bioaccumulation.</title>
        <authorList>
            <person name="Yang X.J."/>
        </authorList>
    </citation>
    <scope>NUCLEOTIDE SEQUENCE [LARGE SCALE GENOMIC DNA]</scope>
    <source>
        <strain evidence="2 3">Au29</strain>
    </source>
</reference>
<evidence type="ECO:0000313" key="2">
    <source>
        <dbReference type="EMBL" id="QYC12262.1"/>
    </source>
</evidence>
<evidence type="ECO:0000313" key="3">
    <source>
        <dbReference type="Proteomes" id="UP000824334"/>
    </source>
</evidence>
<keyword evidence="3" id="KW-1185">Reference proteome</keyword>
<evidence type="ECO:0000256" key="1">
    <source>
        <dbReference type="SAM" id="MobiDB-lite"/>
    </source>
</evidence>
<gene>
    <name evidence="2" type="ORF">KWG56_12025</name>
</gene>
<feature type="compositionally biased region" description="Low complexity" evidence="1">
    <location>
        <begin position="185"/>
        <end position="200"/>
    </location>
</feature>
<accession>A0ABX8TM17</accession>
<organism evidence="2 3">
    <name type="scientific">Brevundimonas nasdae</name>
    <dbReference type="NCBI Taxonomy" id="172043"/>
    <lineage>
        <taxon>Bacteria</taxon>
        <taxon>Pseudomonadati</taxon>
        <taxon>Pseudomonadota</taxon>
        <taxon>Alphaproteobacteria</taxon>
        <taxon>Caulobacterales</taxon>
        <taxon>Caulobacteraceae</taxon>
        <taxon>Brevundimonas</taxon>
    </lineage>
</organism>
<sequence length="200" mass="21485">MLSAARQIESLANEARSLANDARSLASSPYSHLVESSQTLRDIGELARTVRGAASTLQGVERQFSDLYPQDLSAADLVRLGGDRNATARRTAQDLARTAAELERLAQGRDRRLEGALSASQSAGGETAAIQSSTQMLSVLAEDLASMRTLLLAQSRLMAEASARQAAERAASVEARRRFWEGRRSAPSAPAFDPFPNARD</sequence>
<dbReference type="EMBL" id="CP080034">
    <property type="protein sequence ID" value="QYC12262.1"/>
    <property type="molecule type" value="Genomic_DNA"/>
</dbReference>
<name>A0ABX8TM17_9CAUL</name>
<dbReference type="Proteomes" id="UP000824334">
    <property type="component" value="Chromosome"/>
</dbReference>
<proteinExistence type="predicted"/>